<dbReference type="Proteomes" id="UP000265520">
    <property type="component" value="Unassembled WGS sequence"/>
</dbReference>
<proteinExistence type="predicted"/>
<feature type="region of interest" description="Disordered" evidence="1">
    <location>
        <begin position="16"/>
        <end position="59"/>
    </location>
</feature>
<keyword evidence="3" id="KW-1185">Reference proteome</keyword>
<reference evidence="2 3" key="1">
    <citation type="journal article" date="2018" name="Front. Plant Sci.">
        <title>Red Clover (Trifolium pratense) and Zigzag Clover (T. medium) - A Picture of Genomic Similarities and Differences.</title>
        <authorList>
            <person name="Dluhosova J."/>
            <person name="Istvanek J."/>
            <person name="Nedelnik J."/>
            <person name="Repkova J."/>
        </authorList>
    </citation>
    <scope>NUCLEOTIDE SEQUENCE [LARGE SCALE GENOMIC DNA]</scope>
    <source>
        <strain evidence="3">cv. 10/8</strain>
        <tissue evidence="2">Leaf</tissue>
    </source>
</reference>
<protein>
    <submittedName>
        <fullName evidence="2">Uncharacterized protein</fullName>
    </submittedName>
</protein>
<organism evidence="2 3">
    <name type="scientific">Trifolium medium</name>
    <dbReference type="NCBI Taxonomy" id="97028"/>
    <lineage>
        <taxon>Eukaryota</taxon>
        <taxon>Viridiplantae</taxon>
        <taxon>Streptophyta</taxon>
        <taxon>Embryophyta</taxon>
        <taxon>Tracheophyta</taxon>
        <taxon>Spermatophyta</taxon>
        <taxon>Magnoliopsida</taxon>
        <taxon>eudicotyledons</taxon>
        <taxon>Gunneridae</taxon>
        <taxon>Pentapetalae</taxon>
        <taxon>rosids</taxon>
        <taxon>fabids</taxon>
        <taxon>Fabales</taxon>
        <taxon>Fabaceae</taxon>
        <taxon>Papilionoideae</taxon>
        <taxon>50 kb inversion clade</taxon>
        <taxon>NPAAA clade</taxon>
        <taxon>Hologalegina</taxon>
        <taxon>IRL clade</taxon>
        <taxon>Trifolieae</taxon>
        <taxon>Trifolium</taxon>
    </lineage>
</organism>
<name>A0A392QTY9_9FABA</name>
<dbReference type="AlphaFoldDB" id="A0A392QTY9"/>
<evidence type="ECO:0000313" key="2">
    <source>
        <dbReference type="EMBL" id="MCI27479.1"/>
    </source>
</evidence>
<accession>A0A392QTY9</accession>
<sequence length="59" mass="6612">MPYLKLEKIICALKRSPDQNLNSPPTPKMSRGNDEDMEIIPETPSLVRKDEGEGNMILG</sequence>
<comment type="caution">
    <text evidence="2">The sequence shown here is derived from an EMBL/GenBank/DDBJ whole genome shotgun (WGS) entry which is preliminary data.</text>
</comment>
<dbReference type="EMBL" id="LXQA010159530">
    <property type="protein sequence ID" value="MCI27479.1"/>
    <property type="molecule type" value="Genomic_DNA"/>
</dbReference>
<evidence type="ECO:0000256" key="1">
    <source>
        <dbReference type="SAM" id="MobiDB-lite"/>
    </source>
</evidence>
<evidence type="ECO:0000313" key="3">
    <source>
        <dbReference type="Proteomes" id="UP000265520"/>
    </source>
</evidence>